<dbReference type="Pfam" id="PF01625">
    <property type="entry name" value="PMSR"/>
    <property type="match status" value="1"/>
</dbReference>
<accession>A0A380CJF2</accession>
<protein>
    <recommendedName>
        <fullName evidence="4">Peptide methionine sulfoxide reductase MsrA</fullName>
        <shortName evidence="4">Protein-methionine-S-oxide reductase</shortName>
        <ecNumber evidence="4">1.8.4.11</ecNumber>
    </recommendedName>
    <alternativeName>
        <fullName evidence="4">Peptide-methionine (S)-S-oxide reductase</fullName>
        <shortName evidence="4">Peptide Met(O) reductase</shortName>
    </alternativeName>
</protein>
<dbReference type="InterPro" id="IPR036509">
    <property type="entry name" value="Met_Sox_Rdtase_MsrA_sf"/>
</dbReference>
<comment type="function">
    <text evidence="4">Has an important function as a repair enzyme for proteins that have been inactivated by oxidation. Catalyzes the reversible oxidation-reduction of methionine sulfoxide in proteins to methionine.</text>
</comment>
<organism evidence="6 7">
    <name type="scientific">Sphingobacterium spiritivorum</name>
    <name type="common">Flavobacterium spiritivorum</name>
    <dbReference type="NCBI Taxonomy" id="258"/>
    <lineage>
        <taxon>Bacteria</taxon>
        <taxon>Pseudomonadati</taxon>
        <taxon>Bacteroidota</taxon>
        <taxon>Sphingobacteriia</taxon>
        <taxon>Sphingobacteriales</taxon>
        <taxon>Sphingobacteriaceae</taxon>
        <taxon>Sphingobacterium</taxon>
    </lineage>
</organism>
<dbReference type="PANTHER" id="PTHR43774:SF1">
    <property type="entry name" value="PEPTIDE METHIONINE SULFOXIDE REDUCTASE MSRA 2"/>
    <property type="match status" value="1"/>
</dbReference>
<dbReference type="EC" id="1.8.4.11" evidence="4"/>
<dbReference type="GO" id="GO:0008113">
    <property type="term" value="F:peptide-methionine (S)-S-oxide reductase activity"/>
    <property type="evidence" value="ECO:0007669"/>
    <property type="project" value="UniProtKB-UniRule"/>
</dbReference>
<proteinExistence type="inferred from homology"/>
<dbReference type="GO" id="GO:0033744">
    <property type="term" value="F:L-methionine:thioredoxin-disulfide S-oxidoreductase activity"/>
    <property type="evidence" value="ECO:0007669"/>
    <property type="project" value="RHEA"/>
</dbReference>
<dbReference type="Gene3D" id="3.30.1060.10">
    <property type="entry name" value="Peptide methionine sulphoxide reductase MsrA"/>
    <property type="match status" value="1"/>
</dbReference>
<dbReference type="AlphaFoldDB" id="A0A380CJF2"/>
<evidence type="ECO:0000313" key="7">
    <source>
        <dbReference type="Proteomes" id="UP000254893"/>
    </source>
</evidence>
<comment type="catalytic activity">
    <reaction evidence="2 4">
        <text>L-methionyl-[protein] + [thioredoxin]-disulfide + H2O = L-methionyl-(S)-S-oxide-[protein] + [thioredoxin]-dithiol</text>
        <dbReference type="Rhea" id="RHEA:14217"/>
        <dbReference type="Rhea" id="RHEA-COMP:10698"/>
        <dbReference type="Rhea" id="RHEA-COMP:10700"/>
        <dbReference type="Rhea" id="RHEA-COMP:12313"/>
        <dbReference type="Rhea" id="RHEA-COMP:12315"/>
        <dbReference type="ChEBI" id="CHEBI:15377"/>
        <dbReference type="ChEBI" id="CHEBI:16044"/>
        <dbReference type="ChEBI" id="CHEBI:29950"/>
        <dbReference type="ChEBI" id="CHEBI:44120"/>
        <dbReference type="ChEBI" id="CHEBI:50058"/>
        <dbReference type="EC" id="1.8.4.11"/>
    </reaction>
</comment>
<dbReference type="PANTHER" id="PTHR43774">
    <property type="entry name" value="PEPTIDE METHIONINE SULFOXIDE REDUCTASE"/>
    <property type="match status" value="1"/>
</dbReference>
<dbReference type="Proteomes" id="UP000254893">
    <property type="component" value="Unassembled WGS sequence"/>
</dbReference>
<dbReference type="RefSeq" id="WP_115170784.1">
    <property type="nucleotide sequence ID" value="NZ_UGYW01000002.1"/>
</dbReference>
<reference evidence="6 7" key="1">
    <citation type="submission" date="2018-06" db="EMBL/GenBank/DDBJ databases">
        <authorList>
            <consortium name="Pathogen Informatics"/>
            <person name="Doyle S."/>
        </authorList>
    </citation>
    <scope>NUCLEOTIDE SEQUENCE [LARGE SCALE GENOMIC DNA]</scope>
    <source>
        <strain evidence="6 7">NCTC11388</strain>
    </source>
</reference>
<evidence type="ECO:0000259" key="5">
    <source>
        <dbReference type="Pfam" id="PF01625"/>
    </source>
</evidence>
<comment type="catalytic activity">
    <reaction evidence="3 4">
        <text>[thioredoxin]-disulfide + L-methionine + H2O = L-methionine (S)-S-oxide + [thioredoxin]-dithiol</text>
        <dbReference type="Rhea" id="RHEA:19993"/>
        <dbReference type="Rhea" id="RHEA-COMP:10698"/>
        <dbReference type="Rhea" id="RHEA-COMP:10700"/>
        <dbReference type="ChEBI" id="CHEBI:15377"/>
        <dbReference type="ChEBI" id="CHEBI:29950"/>
        <dbReference type="ChEBI" id="CHEBI:50058"/>
        <dbReference type="ChEBI" id="CHEBI:57844"/>
        <dbReference type="ChEBI" id="CHEBI:58772"/>
        <dbReference type="EC" id="1.8.4.11"/>
    </reaction>
</comment>
<sequence>MLVTFGGGCFWCTEVIFQNTDGVKSVLPGYMGGKNDHPTYEQVCTGTTDHVEVVQLDIDESKVSFEDLLKIFFKTHNPTTLNRQGNDVGTQYRSVVFYHNEEQKEKAERFIQQLDAEHVYADPVVTAVEPAGTFWEAEDYHHNYFNSHPENPFCSVVIAPKLQKFLKEFKA</sequence>
<name>A0A380CJF2_SPHSI</name>
<evidence type="ECO:0000256" key="1">
    <source>
        <dbReference type="ARBA" id="ARBA00023002"/>
    </source>
</evidence>
<evidence type="ECO:0000256" key="2">
    <source>
        <dbReference type="ARBA" id="ARBA00047806"/>
    </source>
</evidence>
<evidence type="ECO:0000256" key="3">
    <source>
        <dbReference type="ARBA" id="ARBA00048782"/>
    </source>
</evidence>
<comment type="similarity">
    <text evidence="4">Belongs to the MsrA Met sulfoxide reductase family.</text>
</comment>
<evidence type="ECO:0000313" key="6">
    <source>
        <dbReference type="EMBL" id="SUJ21673.1"/>
    </source>
</evidence>
<feature type="domain" description="Peptide methionine sulphoxide reductase MsrA" evidence="5">
    <location>
        <begin position="3"/>
        <end position="154"/>
    </location>
</feature>
<dbReference type="HAMAP" id="MF_01401">
    <property type="entry name" value="MsrA"/>
    <property type="match status" value="1"/>
</dbReference>
<dbReference type="EMBL" id="UGYW01000002">
    <property type="protein sequence ID" value="SUJ21673.1"/>
    <property type="molecule type" value="Genomic_DNA"/>
</dbReference>
<gene>
    <name evidence="6" type="primary">mrsA</name>
    <name evidence="4" type="synonym">msrA</name>
    <name evidence="6" type="ORF">NCTC11388_03162</name>
</gene>
<dbReference type="InterPro" id="IPR002569">
    <property type="entry name" value="Met_Sox_Rdtase_MsrA_dom"/>
</dbReference>
<feature type="active site" evidence="4">
    <location>
        <position position="9"/>
    </location>
</feature>
<evidence type="ECO:0000256" key="4">
    <source>
        <dbReference type="HAMAP-Rule" id="MF_01401"/>
    </source>
</evidence>
<dbReference type="SUPFAM" id="SSF55068">
    <property type="entry name" value="Peptide methionine sulfoxide reductase"/>
    <property type="match status" value="1"/>
</dbReference>
<dbReference type="NCBIfam" id="TIGR00401">
    <property type="entry name" value="msrA"/>
    <property type="match status" value="1"/>
</dbReference>
<keyword evidence="1 4" id="KW-0560">Oxidoreductase</keyword>